<evidence type="ECO:0000313" key="1">
    <source>
        <dbReference type="EMBL" id="KRG11546.1"/>
    </source>
</evidence>
<sequence length="89" mass="10019">MKNPFNLSEVKKAEGIWEEGLSKLKSLKLSTDDRRNYRLIRKAFEASIKAAKAHQKGQHDKASILTDEASNYAQRYSAAVIARAVKRDG</sequence>
<dbReference type="PATRIC" id="fig|217031.4.peg.5798"/>
<protein>
    <submittedName>
        <fullName evidence="1">Uncharacterized protein</fullName>
    </submittedName>
</protein>
<reference evidence="1 2" key="1">
    <citation type="submission" date="2015-06" db="EMBL/GenBank/DDBJ databases">
        <title>Genome sequencing project of Bacillus galactosidilyticus PL133.</title>
        <authorList>
            <person name="Gaiero J."/>
            <person name="Nicol R."/>
            <person name="Habash M."/>
        </authorList>
    </citation>
    <scope>NUCLEOTIDE SEQUENCE [LARGE SCALE GENOMIC DNA]</scope>
    <source>
        <strain evidence="1 2">PL133</strain>
    </source>
</reference>
<dbReference type="AlphaFoldDB" id="A0A0Q9Y1S8"/>
<accession>A0A0Q9Y1S8</accession>
<name>A0A0Q9Y1S8_9BACI</name>
<proteinExistence type="predicted"/>
<dbReference type="EMBL" id="LGPB01000122">
    <property type="protein sequence ID" value="KRG11546.1"/>
    <property type="molecule type" value="Genomic_DNA"/>
</dbReference>
<evidence type="ECO:0000313" key="2">
    <source>
        <dbReference type="Proteomes" id="UP000053881"/>
    </source>
</evidence>
<organism evidence="1 2">
    <name type="scientific">Lederbergia galactosidilytica</name>
    <dbReference type="NCBI Taxonomy" id="217031"/>
    <lineage>
        <taxon>Bacteria</taxon>
        <taxon>Bacillati</taxon>
        <taxon>Bacillota</taxon>
        <taxon>Bacilli</taxon>
        <taxon>Bacillales</taxon>
        <taxon>Bacillaceae</taxon>
        <taxon>Lederbergia</taxon>
    </lineage>
</organism>
<gene>
    <name evidence="1" type="ORF">ACA29_17055</name>
</gene>
<dbReference type="Proteomes" id="UP000053881">
    <property type="component" value="Unassembled WGS sequence"/>
</dbReference>
<comment type="caution">
    <text evidence="1">The sequence shown here is derived from an EMBL/GenBank/DDBJ whole genome shotgun (WGS) entry which is preliminary data.</text>
</comment>